<dbReference type="OrthoDB" id="5245088at2"/>
<keyword evidence="5" id="KW-1185">Reference proteome</keyword>
<dbReference type="Gene3D" id="2.70.70.10">
    <property type="entry name" value="Glucose Permease (Domain IIA)"/>
    <property type="match status" value="1"/>
</dbReference>
<dbReference type="PANTHER" id="PTHR21666">
    <property type="entry name" value="PEPTIDASE-RELATED"/>
    <property type="match status" value="1"/>
</dbReference>
<dbReference type="RefSeq" id="WP_101836257.1">
    <property type="nucleotide sequence ID" value="NZ_FZMO01000557.1"/>
</dbReference>
<evidence type="ECO:0000259" key="3">
    <source>
        <dbReference type="Pfam" id="PF01551"/>
    </source>
</evidence>
<feature type="compositionally biased region" description="Pro residues" evidence="2">
    <location>
        <begin position="129"/>
        <end position="144"/>
    </location>
</feature>
<evidence type="ECO:0000313" key="4">
    <source>
        <dbReference type="EMBL" id="SNQ51976.1"/>
    </source>
</evidence>
<evidence type="ECO:0000256" key="2">
    <source>
        <dbReference type="SAM" id="MobiDB-lite"/>
    </source>
</evidence>
<evidence type="ECO:0000313" key="5">
    <source>
        <dbReference type="Proteomes" id="UP000234331"/>
    </source>
</evidence>
<feature type="compositionally biased region" description="Low complexity" evidence="2">
    <location>
        <begin position="56"/>
        <end position="68"/>
    </location>
</feature>
<dbReference type="SUPFAM" id="SSF51261">
    <property type="entry name" value="Duplicated hybrid motif"/>
    <property type="match status" value="1"/>
</dbReference>
<gene>
    <name evidence="4" type="ORF">FRACA_890004</name>
</gene>
<feature type="domain" description="M23ase beta-sheet core" evidence="3">
    <location>
        <begin position="180"/>
        <end position="274"/>
    </location>
</feature>
<dbReference type="GO" id="GO:0004222">
    <property type="term" value="F:metalloendopeptidase activity"/>
    <property type="evidence" value="ECO:0007669"/>
    <property type="project" value="TreeGrafter"/>
</dbReference>
<dbReference type="CDD" id="cd12797">
    <property type="entry name" value="M23_peptidase"/>
    <property type="match status" value="1"/>
</dbReference>
<sequence length="317" mass="32010">MPRLPRFDPLWLVIPAIAILLALGWPTHVPIGPRADGAPLTLTGHELTAARSPATVGPGAELVPGVPVVLPPTEPSQRAPRIPPAPADRATGFSPPHDPPGPPATRLGDPRRPALTPPAAEGAGGGAGTPPPAPPPASASPTRPPAALLPGSLPVLRWPLRGAVSVARAFDRPATPYGPGHRGVDLAARPRDPVLAAADGTVSYAGPVAGRGVVAVDHGGVRTTYEPLRPAVASGDAVHAGDVIGWLTTGHPGCASAACLHWGLVRGAEEYLDPLGSFRRVPPRLLPVGQPARGARPAQSGEPGAPRPGSVPGTMAP</sequence>
<keyword evidence="1" id="KW-0732">Signal</keyword>
<dbReference type="Pfam" id="PF01551">
    <property type="entry name" value="Peptidase_M23"/>
    <property type="match status" value="1"/>
</dbReference>
<dbReference type="AlphaFoldDB" id="A0A2I2L213"/>
<evidence type="ECO:0000256" key="1">
    <source>
        <dbReference type="ARBA" id="ARBA00022729"/>
    </source>
</evidence>
<protein>
    <submittedName>
        <fullName evidence="4">Peptidase family M23</fullName>
    </submittedName>
</protein>
<dbReference type="Proteomes" id="UP000234331">
    <property type="component" value="Unassembled WGS sequence"/>
</dbReference>
<feature type="region of interest" description="Disordered" evidence="2">
    <location>
        <begin position="55"/>
        <end position="148"/>
    </location>
</feature>
<proteinExistence type="predicted"/>
<dbReference type="InterPro" id="IPR011055">
    <property type="entry name" value="Dup_hybrid_motif"/>
</dbReference>
<accession>A0A2I2L213</accession>
<dbReference type="InterPro" id="IPR016047">
    <property type="entry name" value="M23ase_b-sheet_dom"/>
</dbReference>
<name>A0A2I2L213_9ACTN</name>
<dbReference type="InterPro" id="IPR050570">
    <property type="entry name" value="Cell_wall_metabolism_enzyme"/>
</dbReference>
<dbReference type="EMBL" id="FZMO01000557">
    <property type="protein sequence ID" value="SNQ51976.1"/>
    <property type="molecule type" value="Genomic_DNA"/>
</dbReference>
<feature type="region of interest" description="Disordered" evidence="2">
    <location>
        <begin position="284"/>
        <end position="317"/>
    </location>
</feature>
<dbReference type="PANTHER" id="PTHR21666:SF289">
    <property type="entry name" value="L-ALA--D-GLU ENDOPEPTIDASE"/>
    <property type="match status" value="1"/>
</dbReference>
<organism evidence="4 5">
    <name type="scientific">Frankia canadensis</name>
    <dbReference type="NCBI Taxonomy" id="1836972"/>
    <lineage>
        <taxon>Bacteria</taxon>
        <taxon>Bacillati</taxon>
        <taxon>Actinomycetota</taxon>
        <taxon>Actinomycetes</taxon>
        <taxon>Frankiales</taxon>
        <taxon>Frankiaceae</taxon>
        <taxon>Frankia</taxon>
    </lineage>
</organism>
<reference evidence="4 5" key="1">
    <citation type="submission" date="2017-06" db="EMBL/GenBank/DDBJ databases">
        <authorList>
            <person name="Kim H.J."/>
            <person name="Triplett B.A."/>
        </authorList>
    </citation>
    <scope>NUCLEOTIDE SEQUENCE [LARGE SCALE GENOMIC DNA]</scope>
    <source>
        <strain evidence="4">FRACA_ARgP5</strain>
    </source>
</reference>